<evidence type="ECO:0000256" key="1">
    <source>
        <dbReference type="SAM" id="SignalP"/>
    </source>
</evidence>
<gene>
    <name evidence="2" type="ORF">ATO12_06520</name>
</gene>
<feature type="chain" id="PRO_5001515475" description="Lipoprotein" evidence="1">
    <location>
        <begin position="25"/>
        <end position="347"/>
    </location>
</feature>
<dbReference type="PROSITE" id="PS51257">
    <property type="entry name" value="PROKAR_LIPOPROTEIN"/>
    <property type="match status" value="1"/>
</dbReference>
<dbReference type="SUPFAM" id="SSF69304">
    <property type="entry name" value="Tricorn protease N-terminal domain"/>
    <property type="match status" value="1"/>
</dbReference>
<organism evidence="2 3">
    <name type="scientific">Aquimarina atlantica</name>
    <dbReference type="NCBI Taxonomy" id="1317122"/>
    <lineage>
        <taxon>Bacteria</taxon>
        <taxon>Pseudomonadati</taxon>
        <taxon>Bacteroidota</taxon>
        <taxon>Flavobacteriia</taxon>
        <taxon>Flavobacteriales</taxon>
        <taxon>Flavobacteriaceae</taxon>
        <taxon>Aquimarina</taxon>
    </lineage>
</organism>
<sequence>MKNKVLMKSIIAIASFTFFLSCEADDTPDTITTTTKPTSTILQEVKKDLNGYKIAFGDTRNIYMMDPDGSNVVELADASPVSGYVSWSPDAKHVYFASAKGPAGSAWEAFRVNVKTKEVSKISNFGLDVRSLGVSPDGKTLAISVMTGNSNIDGNNDNLTKFSTNLYTIPMATVESKINSGTQIVISDLTAIQSSPNEDQFWYEELSWNHDAANPVLAYTKTWRYDEDEVSYTHAYTIKPDGSSNTLISENKDQPIWSIDNKKLSFLDLSYYSFSDSSIKQITVSGISKEVSGGSLSPKGGAYIVFEIGDENRKGGIAKTTEASNIGFQLQTSVDVYEPRWSPIPFN</sequence>
<dbReference type="AlphaFoldDB" id="A0A023BNR4"/>
<comment type="caution">
    <text evidence="2">The sequence shown here is derived from an EMBL/GenBank/DDBJ whole genome shotgun (WGS) entry which is preliminary data.</text>
</comment>
<protein>
    <recommendedName>
        <fullName evidence="4">Lipoprotein</fullName>
    </recommendedName>
</protein>
<accession>A0A023BNR4</accession>
<evidence type="ECO:0000313" key="3">
    <source>
        <dbReference type="Proteomes" id="UP000023541"/>
    </source>
</evidence>
<dbReference type="OrthoDB" id="9815657at2"/>
<keyword evidence="3" id="KW-1185">Reference proteome</keyword>
<evidence type="ECO:0008006" key="4">
    <source>
        <dbReference type="Google" id="ProtNLM"/>
    </source>
</evidence>
<proteinExistence type="predicted"/>
<feature type="signal peptide" evidence="1">
    <location>
        <begin position="1"/>
        <end position="24"/>
    </location>
</feature>
<dbReference type="Proteomes" id="UP000023541">
    <property type="component" value="Unassembled WGS sequence"/>
</dbReference>
<dbReference type="STRING" id="1317122.ATO12_06520"/>
<dbReference type="InterPro" id="IPR011042">
    <property type="entry name" value="6-blade_b-propeller_TolB-like"/>
</dbReference>
<dbReference type="eggNOG" id="ENOG5031JNC">
    <property type="taxonomic scope" value="Bacteria"/>
</dbReference>
<dbReference type="EMBL" id="AQRA01000013">
    <property type="protein sequence ID" value="EZH71611.1"/>
    <property type="molecule type" value="Genomic_DNA"/>
</dbReference>
<evidence type="ECO:0000313" key="2">
    <source>
        <dbReference type="EMBL" id="EZH71611.1"/>
    </source>
</evidence>
<name>A0A023BNR4_9FLAO</name>
<reference evidence="2 3" key="1">
    <citation type="submission" date="2014-04" db="EMBL/GenBank/DDBJ databases">
        <title>Aquimarina sp. 22II-S11-z7 Genome Sequencing.</title>
        <authorList>
            <person name="Lai Q."/>
        </authorList>
    </citation>
    <scope>NUCLEOTIDE SEQUENCE [LARGE SCALE GENOMIC DNA]</scope>
    <source>
        <strain evidence="2 3">22II-S11-z7</strain>
    </source>
</reference>
<dbReference type="Gene3D" id="2.120.10.30">
    <property type="entry name" value="TolB, C-terminal domain"/>
    <property type="match status" value="1"/>
</dbReference>
<keyword evidence="1" id="KW-0732">Signal</keyword>